<organism evidence="1 2">
    <name type="scientific">Antarcticirhabdus aurantiaca</name>
    <dbReference type="NCBI Taxonomy" id="2606717"/>
    <lineage>
        <taxon>Bacteria</taxon>
        <taxon>Pseudomonadati</taxon>
        <taxon>Pseudomonadota</taxon>
        <taxon>Alphaproteobacteria</taxon>
        <taxon>Hyphomicrobiales</taxon>
        <taxon>Aurantimonadaceae</taxon>
        <taxon>Antarcticirhabdus</taxon>
    </lineage>
</organism>
<name>A0ACD4NQ69_9HYPH</name>
<protein>
    <submittedName>
        <fullName evidence="1">tRNA (Guanine(46)-N(7))-methyltransferase TrmB</fullName>
    </submittedName>
</protein>
<evidence type="ECO:0000313" key="2">
    <source>
        <dbReference type="Proteomes" id="UP001163223"/>
    </source>
</evidence>
<dbReference type="EMBL" id="CP113520">
    <property type="protein sequence ID" value="WAJ29046.1"/>
    <property type="molecule type" value="Genomic_DNA"/>
</dbReference>
<evidence type="ECO:0000313" key="1">
    <source>
        <dbReference type="EMBL" id="WAJ29046.1"/>
    </source>
</evidence>
<dbReference type="Proteomes" id="UP001163223">
    <property type="component" value="Chromosome"/>
</dbReference>
<gene>
    <name evidence="1" type="ORF">OXU80_02005</name>
</gene>
<proteinExistence type="predicted"/>
<reference evidence="1" key="1">
    <citation type="submission" date="2022-11" db="EMBL/GenBank/DDBJ databases">
        <title>beta-Carotene-producing bacterium, Jeongeuplla avenae sp. nov., alleviates the salt stress of Arabidopsis seedlings.</title>
        <authorList>
            <person name="Jiang L."/>
            <person name="Lee J."/>
        </authorList>
    </citation>
    <scope>NUCLEOTIDE SEQUENCE</scope>
    <source>
        <strain evidence="1">DY_R2A_6</strain>
    </source>
</reference>
<accession>A0ACD4NQ69</accession>
<keyword evidence="2" id="KW-1185">Reference proteome</keyword>
<sequence length="240" mass="27420">MTNEDETAAGAPRRFRQREGFFGRTRGKTLTERQARLVDELLPRLAVDVSRPAPPDLAALFDAPVSGVRVEIGFGGGEHLRSMADRFPGTGFIGIEPFRNGMAKMLVALEEEPRPNVRLSEEDALVVLDWLPEGSIAGLDLLYPDPWRKKRHWKRRFVSPANLDRIARALRPGALFRFASDIDTYVNWTLRHCAAHPAFEWTARRASDWHTPYEGWPGTRYEEKAIREGRRPAYLAFRRL</sequence>